<dbReference type="InParanoid" id="E9HFU0"/>
<evidence type="ECO:0000313" key="2">
    <source>
        <dbReference type="Proteomes" id="UP000000305"/>
    </source>
</evidence>
<proteinExistence type="predicted"/>
<organism evidence="1 2">
    <name type="scientific">Daphnia pulex</name>
    <name type="common">Water flea</name>
    <dbReference type="NCBI Taxonomy" id="6669"/>
    <lineage>
        <taxon>Eukaryota</taxon>
        <taxon>Metazoa</taxon>
        <taxon>Ecdysozoa</taxon>
        <taxon>Arthropoda</taxon>
        <taxon>Crustacea</taxon>
        <taxon>Branchiopoda</taxon>
        <taxon>Diplostraca</taxon>
        <taxon>Cladocera</taxon>
        <taxon>Anomopoda</taxon>
        <taxon>Daphniidae</taxon>
        <taxon>Daphnia</taxon>
    </lineage>
</organism>
<dbReference type="EMBL" id="GL732637">
    <property type="protein sequence ID" value="EFX69409.1"/>
    <property type="molecule type" value="Genomic_DNA"/>
</dbReference>
<keyword evidence="2" id="KW-1185">Reference proteome</keyword>
<gene>
    <name evidence="1" type="ORF">DAPPUDRAFT_258661</name>
</gene>
<dbReference type="Proteomes" id="UP000000305">
    <property type="component" value="Unassembled WGS sequence"/>
</dbReference>
<name>E9HFU0_DAPPU</name>
<dbReference type="AlphaFoldDB" id="E9HFU0"/>
<sequence>MFERNLLSGGVVIKRSKEKKGLVVKTTPDHIRAAAQSGGRSCGRSLSRRLFCASANLPPPPRTVTLHSSTRSLRLLERLGSLNGRDLHDEQKRSAPLSGGFRYLCSDVDATP</sequence>
<accession>E9HFU0</accession>
<dbReference type="HOGENOM" id="CLU_2148325_0_0_1"/>
<reference evidence="1 2" key="1">
    <citation type="journal article" date="2011" name="Science">
        <title>The ecoresponsive genome of Daphnia pulex.</title>
        <authorList>
            <person name="Colbourne J.K."/>
            <person name="Pfrender M.E."/>
            <person name="Gilbert D."/>
            <person name="Thomas W.K."/>
            <person name="Tucker A."/>
            <person name="Oakley T.H."/>
            <person name="Tokishita S."/>
            <person name="Aerts A."/>
            <person name="Arnold G.J."/>
            <person name="Basu M.K."/>
            <person name="Bauer D.J."/>
            <person name="Caceres C.E."/>
            <person name="Carmel L."/>
            <person name="Casola C."/>
            <person name="Choi J.H."/>
            <person name="Detter J.C."/>
            <person name="Dong Q."/>
            <person name="Dusheyko S."/>
            <person name="Eads B.D."/>
            <person name="Frohlich T."/>
            <person name="Geiler-Samerotte K.A."/>
            <person name="Gerlach D."/>
            <person name="Hatcher P."/>
            <person name="Jogdeo S."/>
            <person name="Krijgsveld J."/>
            <person name="Kriventseva E.V."/>
            <person name="Kultz D."/>
            <person name="Laforsch C."/>
            <person name="Lindquist E."/>
            <person name="Lopez J."/>
            <person name="Manak J.R."/>
            <person name="Muller J."/>
            <person name="Pangilinan J."/>
            <person name="Patwardhan R.P."/>
            <person name="Pitluck S."/>
            <person name="Pritham E.J."/>
            <person name="Rechtsteiner A."/>
            <person name="Rho M."/>
            <person name="Rogozin I.B."/>
            <person name="Sakarya O."/>
            <person name="Salamov A."/>
            <person name="Schaack S."/>
            <person name="Shapiro H."/>
            <person name="Shiga Y."/>
            <person name="Skalitzky C."/>
            <person name="Smith Z."/>
            <person name="Souvorov A."/>
            <person name="Sung W."/>
            <person name="Tang Z."/>
            <person name="Tsuchiya D."/>
            <person name="Tu H."/>
            <person name="Vos H."/>
            <person name="Wang M."/>
            <person name="Wolf Y.I."/>
            <person name="Yamagata H."/>
            <person name="Yamada T."/>
            <person name="Ye Y."/>
            <person name="Shaw J.R."/>
            <person name="Andrews J."/>
            <person name="Crease T.J."/>
            <person name="Tang H."/>
            <person name="Lucas S.M."/>
            <person name="Robertson H.M."/>
            <person name="Bork P."/>
            <person name="Koonin E.V."/>
            <person name="Zdobnov E.M."/>
            <person name="Grigoriev I.V."/>
            <person name="Lynch M."/>
            <person name="Boore J.L."/>
        </authorList>
    </citation>
    <scope>NUCLEOTIDE SEQUENCE [LARGE SCALE GENOMIC DNA]</scope>
</reference>
<dbReference type="KEGG" id="dpx:DAPPUDRAFT_258661"/>
<evidence type="ECO:0000313" key="1">
    <source>
        <dbReference type="EMBL" id="EFX69409.1"/>
    </source>
</evidence>
<protein>
    <submittedName>
        <fullName evidence="1">Uncharacterized protein</fullName>
    </submittedName>
</protein>